<feature type="transmembrane region" description="Helical" evidence="14">
    <location>
        <begin position="764"/>
        <end position="785"/>
    </location>
</feature>
<keyword evidence="7" id="KW-0187">Copper transport</keyword>
<dbReference type="GO" id="GO:0016020">
    <property type="term" value="C:membrane"/>
    <property type="evidence" value="ECO:0007669"/>
    <property type="project" value="UniProtKB-SubCell"/>
</dbReference>
<dbReference type="EC" id="7.2.2.8" evidence="2"/>
<dbReference type="SUPFAM" id="SSF55008">
    <property type="entry name" value="HMA, heavy metal-associated domain"/>
    <property type="match status" value="1"/>
</dbReference>
<dbReference type="Pfam" id="PF00702">
    <property type="entry name" value="Hydrolase"/>
    <property type="match status" value="1"/>
</dbReference>
<dbReference type="PRINTS" id="PR00119">
    <property type="entry name" value="CATATPASE"/>
</dbReference>
<evidence type="ECO:0000256" key="13">
    <source>
        <dbReference type="ARBA" id="ARBA00023136"/>
    </source>
</evidence>
<dbReference type="GO" id="GO:0005524">
    <property type="term" value="F:ATP binding"/>
    <property type="evidence" value="ECO:0007669"/>
    <property type="project" value="UniProtKB-UniRule"/>
</dbReference>
<dbReference type="PANTHER" id="PTHR43520">
    <property type="entry name" value="ATP7, ISOFORM B"/>
    <property type="match status" value="1"/>
</dbReference>
<comment type="subcellular location">
    <subcellularLocation>
        <location evidence="1">Endomembrane system</location>
        <topology evidence="1">Multi-pass membrane protein</topology>
    </subcellularLocation>
    <subcellularLocation>
        <location evidence="14">Membrane</location>
    </subcellularLocation>
</comment>
<dbReference type="EMBL" id="QKYT01000003">
    <property type="protein sequence ID" value="RIA99489.1"/>
    <property type="molecule type" value="Genomic_DNA"/>
</dbReference>
<dbReference type="PROSITE" id="PS50846">
    <property type="entry name" value="HMA_2"/>
    <property type="match status" value="1"/>
</dbReference>
<evidence type="ECO:0000256" key="9">
    <source>
        <dbReference type="ARBA" id="ARBA00022967"/>
    </source>
</evidence>
<dbReference type="Gene3D" id="3.30.70.100">
    <property type="match status" value="1"/>
</dbReference>
<dbReference type="Proteomes" id="UP000265703">
    <property type="component" value="Unassembled WGS sequence"/>
</dbReference>
<dbReference type="InterPro" id="IPR023299">
    <property type="entry name" value="ATPase_P-typ_cyto_dom_N"/>
</dbReference>
<accession>A0A397TPX2</accession>
<evidence type="ECO:0000313" key="16">
    <source>
        <dbReference type="EMBL" id="RIA99489.1"/>
    </source>
</evidence>
<dbReference type="InterPro" id="IPR001757">
    <property type="entry name" value="P_typ_ATPase"/>
</dbReference>
<dbReference type="NCBIfam" id="TIGR01494">
    <property type="entry name" value="ATPase_P-type"/>
    <property type="match status" value="2"/>
</dbReference>
<comment type="similarity">
    <text evidence="14">Belongs to the cation transport ATPase (P-type) (TC 3.A.3) family. Type IB subfamily.</text>
</comment>
<name>A0A397TPX2_9GLOM</name>
<feature type="transmembrane region" description="Helical" evidence="14">
    <location>
        <begin position="429"/>
        <end position="452"/>
    </location>
</feature>
<dbReference type="AlphaFoldDB" id="A0A397TPX2"/>
<reference evidence="16 17" key="1">
    <citation type="submission" date="2018-06" db="EMBL/GenBank/DDBJ databases">
        <title>Comparative genomics reveals the genomic features of Rhizophagus irregularis, R. cerebriforme, R. diaphanum and Gigaspora rosea, and their symbiotic lifestyle signature.</title>
        <authorList>
            <person name="Morin E."/>
            <person name="San Clemente H."/>
            <person name="Chen E.C.H."/>
            <person name="De La Providencia I."/>
            <person name="Hainaut M."/>
            <person name="Kuo A."/>
            <person name="Kohler A."/>
            <person name="Murat C."/>
            <person name="Tang N."/>
            <person name="Roy S."/>
            <person name="Loubradou J."/>
            <person name="Henrissat B."/>
            <person name="Grigoriev I.V."/>
            <person name="Corradi N."/>
            <person name="Roux C."/>
            <person name="Martin F.M."/>
        </authorList>
    </citation>
    <scope>NUCLEOTIDE SEQUENCE [LARGE SCALE GENOMIC DNA]</scope>
    <source>
        <strain evidence="16 17">DAOM 227022</strain>
    </source>
</reference>
<feature type="transmembrane region" description="Helical" evidence="14">
    <location>
        <begin position="169"/>
        <end position="189"/>
    </location>
</feature>
<dbReference type="GO" id="GO:0005507">
    <property type="term" value="F:copper ion binding"/>
    <property type="evidence" value="ECO:0007669"/>
    <property type="project" value="TreeGrafter"/>
</dbReference>
<dbReference type="FunFam" id="3.40.50.1000:FF:000144">
    <property type="entry name" value="copper-transporting ATPase 1 isoform X2"/>
    <property type="match status" value="1"/>
</dbReference>
<feature type="transmembrane region" description="Helical" evidence="14">
    <location>
        <begin position="239"/>
        <end position="260"/>
    </location>
</feature>
<evidence type="ECO:0000256" key="4">
    <source>
        <dbReference type="ARBA" id="ARBA00022692"/>
    </source>
</evidence>
<dbReference type="InterPro" id="IPR036163">
    <property type="entry name" value="HMA_dom_sf"/>
</dbReference>
<dbReference type="GO" id="GO:0140581">
    <property type="term" value="F:P-type monovalent copper transporter activity"/>
    <property type="evidence" value="ECO:0007669"/>
    <property type="project" value="UniProtKB-EC"/>
</dbReference>
<organism evidence="16 17">
    <name type="scientific">Glomus cerebriforme</name>
    <dbReference type="NCBI Taxonomy" id="658196"/>
    <lineage>
        <taxon>Eukaryota</taxon>
        <taxon>Fungi</taxon>
        <taxon>Fungi incertae sedis</taxon>
        <taxon>Mucoromycota</taxon>
        <taxon>Glomeromycotina</taxon>
        <taxon>Glomeromycetes</taxon>
        <taxon>Glomerales</taxon>
        <taxon>Glomeraceae</taxon>
        <taxon>Glomus</taxon>
    </lineage>
</organism>
<dbReference type="CDD" id="cd00371">
    <property type="entry name" value="HMA"/>
    <property type="match status" value="1"/>
</dbReference>
<dbReference type="Pfam" id="PF00403">
    <property type="entry name" value="HMA"/>
    <property type="match status" value="1"/>
</dbReference>
<dbReference type="InterPro" id="IPR008250">
    <property type="entry name" value="ATPase_P-typ_transduc_dom_A_sf"/>
</dbReference>
<keyword evidence="3" id="KW-0813">Transport</keyword>
<dbReference type="InterPro" id="IPR023214">
    <property type="entry name" value="HAD_sf"/>
</dbReference>
<keyword evidence="5 14" id="KW-0479">Metal-binding</keyword>
<dbReference type="InterPro" id="IPR027256">
    <property type="entry name" value="P-typ_ATPase_IB"/>
</dbReference>
<feature type="transmembrane region" description="Helical" evidence="14">
    <location>
        <begin position="404"/>
        <end position="423"/>
    </location>
</feature>
<evidence type="ECO:0000256" key="1">
    <source>
        <dbReference type="ARBA" id="ARBA00004127"/>
    </source>
</evidence>
<keyword evidence="16" id="KW-0378">Hydrolase</keyword>
<dbReference type="GO" id="GO:0055070">
    <property type="term" value="P:copper ion homeostasis"/>
    <property type="evidence" value="ECO:0007669"/>
    <property type="project" value="TreeGrafter"/>
</dbReference>
<evidence type="ECO:0000256" key="7">
    <source>
        <dbReference type="ARBA" id="ARBA00022796"/>
    </source>
</evidence>
<keyword evidence="6 14" id="KW-0547">Nucleotide-binding</keyword>
<feature type="domain" description="HMA" evidence="15">
    <location>
        <begin position="51"/>
        <end position="117"/>
    </location>
</feature>
<dbReference type="InterPro" id="IPR059000">
    <property type="entry name" value="ATPase_P-type_domA"/>
</dbReference>
<keyword evidence="4 14" id="KW-0812">Transmembrane</keyword>
<dbReference type="Pfam" id="PF00122">
    <property type="entry name" value="E1-E2_ATPase"/>
    <property type="match status" value="1"/>
</dbReference>
<evidence type="ECO:0000313" key="17">
    <source>
        <dbReference type="Proteomes" id="UP000265703"/>
    </source>
</evidence>
<keyword evidence="12" id="KW-0406">Ion transport</keyword>
<evidence type="ECO:0000256" key="6">
    <source>
        <dbReference type="ARBA" id="ARBA00022741"/>
    </source>
</evidence>
<evidence type="ECO:0000256" key="11">
    <source>
        <dbReference type="ARBA" id="ARBA00023008"/>
    </source>
</evidence>
<comment type="caution">
    <text evidence="16">The sequence shown here is derived from an EMBL/GenBank/DDBJ whole genome shotgun (WGS) entry which is preliminary data.</text>
</comment>
<dbReference type="OrthoDB" id="432719at2759"/>
<dbReference type="Gene3D" id="2.70.150.10">
    <property type="entry name" value="Calcium-transporting ATPase, cytoplasmic transduction domain A"/>
    <property type="match status" value="1"/>
</dbReference>
<dbReference type="GO" id="GO:0012505">
    <property type="term" value="C:endomembrane system"/>
    <property type="evidence" value="ECO:0007669"/>
    <property type="project" value="UniProtKB-SubCell"/>
</dbReference>
<keyword evidence="13 14" id="KW-0472">Membrane</keyword>
<keyword evidence="10 14" id="KW-1133">Transmembrane helix</keyword>
<evidence type="ECO:0000256" key="14">
    <source>
        <dbReference type="RuleBase" id="RU362081"/>
    </source>
</evidence>
<dbReference type="STRING" id="658196.A0A397TPX2"/>
<keyword evidence="8 14" id="KW-0067">ATP-binding</keyword>
<dbReference type="SUPFAM" id="SSF81665">
    <property type="entry name" value="Calcium ATPase, transmembrane domain M"/>
    <property type="match status" value="1"/>
</dbReference>
<proteinExistence type="inferred from homology"/>
<evidence type="ECO:0000256" key="8">
    <source>
        <dbReference type="ARBA" id="ARBA00022840"/>
    </source>
</evidence>
<dbReference type="NCBIfam" id="TIGR01525">
    <property type="entry name" value="ATPase-IB_hvy"/>
    <property type="match status" value="1"/>
</dbReference>
<dbReference type="GO" id="GO:0016887">
    <property type="term" value="F:ATP hydrolysis activity"/>
    <property type="evidence" value="ECO:0007669"/>
    <property type="project" value="InterPro"/>
</dbReference>
<protein>
    <recommendedName>
        <fullName evidence="2">P-type Cu(+) transporter</fullName>
        <ecNumber evidence="2">7.2.2.8</ecNumber>
    </recommendedName>
</protein>
<dbReference type="PANTHER" id="PTHR43520:SF8">
    <property type="entry name" value="P-TYPE CU(+) TRANSPORTER"/>
    <property type="match status" value="1"/>
</dbReference>
<evidence type="ECO:0000256" key="10">
    <source>
        <dbReference type="ARBA" id="ARBA00022989"/>
    </source>
</evidence>
<evidence type="ECO:0000256" key="3">
    <source>
        <dbReference type="ARBA" id="ARBA00022448"/>
    </source>
</evidence>
<evidence type="ECO:0000256" key="12">
    <source>
        <dbReference type="ARBA" id="ARBA00023065"/>
    </source>
</evidence>
<dbReference type="SUPFAM" id="SSF81653">
    <property type="entry name" value="Calcium ATPase, transduction domain A"/>
    <property type="match status" value="1"/>
</dbReference>
<evidence type="ECO:0000259" key="15">
    <source>
        <dbReference type="PROSITE" id="PS50846"/>
    </source>
</evidence>
<dbReference type="InterPro" id="IPR006121">
    <property type="entry name" value="HMA_dom"/>
</dbReference>
<evidence type="ECO:0000256" key="2">
    <source>
        <dbReference type="ARBA" id="ARBA00012517"/>
    </source>
</evidence>
<feature type="transmembrane region" description="Helical" evidence="14">
    <location>
        <begin position="210"/>
        <end position="233"/>
    </location>
</feature>
<gene>
    <name evidence="16" type="ORF">C1645_746936</name>
</gene>
<feature type="transmembrane region" description="Helical" evidence="14">
    <location>
        <begin position="791"/>
        <end position="811"/>
    </location>
</feature>
<dbReference type="Gene3D" id="3.40.50.1000">
    <property type="entry name" value="HAD superfamily/HAD-like"/>
    <property type="match status" value="1"/>
</dbReference>
<dbReference type="SUPFAM" id="SSF56784">
    <property type="entry name" value="HAD-like"/>
    <property type="match status" value="1"/>
</dbReference>
<keyword evidence="17" id="KW-1185">Reference proteome</keyword>
<dbReference type="GO" id="GO:0043682">
    <property type="term" value="F:P-type divalent copper transporter activity"/>
    <property type="evidence" value="ECO:0007669"/>
    <property type="project" value="TreeGrafter"/>
</dbReference>
<dbReference type="InterPro" id="IPR036412">
    <property type="entry name" value="HAD-like_sf"/>
</dbReference>
<dbReference type="FunFam" id="2.70.150.10:FF:000002">
    <property type="entry name" value="Copper-transporting ATPase 1, putative"/>
    <property type="match status" value="1"/>
</dbReference>
<keyword evidence="11" id="KW-0186">Copper</keyword>
<keyword evidence="9" id="KW-1278">Translocase</keyword>
<dbReference type="InterPro" id="IPR023298">
    <property type="entry name" value="ATPase_P-typ_TM_dom_sf"/>
</dbReference>
<dbReference type="Gene3D" id="3.40.1110.10">
    <property type="entry name" value="Calcium-transporting ATPase, cytoplasmic domain N"/>
    <property type="match status" value="2"/>
</dbReference>
<feature type="transmembrane region" description="Helical" evidence="14">
    <location>
        <begin position="142"/>
        <end position="163"/>
    </location>
</feature>
<evidence type="ECO:0000256" key="5">
    <source>
        <dbReference type="ARBA" id="ARBA00022723"/>
    </source>
</evidence>
<sequence length="863" mass="96385">MKDDDELSLLSSDTDFSTIFATSNHSSFSTTNPNSLTMISTHETGEQENDNIIELHILKLHDPSIINMIEKQLCKVDGIENVEINFATGNAIIKYDKILLGVRDIVEKVECLGFKCKLINNIKSNQLDYFTKRKDIPKWKNAFFYSLSFTIPIIIISCIQNIIDVELVHGLFAGDLVSFLLSIPVQFGIGKIIYFKSFKEFRYGNFTMDYLLTTIATLTTFIFSCASMIYSIFMPNSSHPLIMFDTSITLITFFTLNRYLENIIKRKSSDSITKLLSLIPEMSTIIYVNSKTGEVTGKKIIPTECLQKGDIVKIVPGAIVPADGKVISGLSVIDESIVTGRNINKIVRNIRRGDNVIGGSINGLGSFEMQVLRAGNNTILSQMIKLVKDTQPIKAPIQLFADKFTSYFIPIIILLGMISFILWKGSSISILVIVCPFTLALSGSIAVMVGMGSGVQNGMLIKGGRTFEVGSKITKIVFNKTGILTQGKFDVAYYELYSSDITLETFFMIIGAAESSSDHPIGKAIVDYSKQLLNLNDDDYDVDINNFESMTGYGIKCDILLNTASDFSFYATSKTYNVLIGNLEFISHFYQIEIPHSALIIKEKQELLGRTTIFVAINNEFIGLLFLSDIIKPEAKVTVDSLKSMGLKVSMITADQKLTAQSIASQCGIDEVYSQLSPKGKLNVIQSLQLSNEIVAMVGNSNDVNDSQALSKADVSISLTKLSTDTDDNMEFSADIILMNENLINLLSLFDLLRKLFNRIKYNFIYISLYNMLSLSINMLLLFLGIHLHPILAGIFMSLNSLSVLSSILLLKSWEKREKPLSNGNVDRNFSIRLIDWFRTKRLSLMEMRCKDSRVENENIIEL</sequence>